<dbReference type="KEGG" id="kbs:EPA93_25885"/>
<protein>
    <submittedName>
        <fullName evidence="1">Uncharacterized protein</fullName>
    </submittedName>
</protein>
<dbReference type="Proteomes" id="UP000290365">
    <property type="component" value="Chromosome"/>
</dbReference>
<evidence type="ECO:0000313" key="2">
    <source>
        <dbReference type="Proteomes" id="UP000290365"/>
    </source>
</evidence>
<reference evidence="1 2" key="1">
    <citation type="submission" date="2019-01" db="EMBL/GenBank/DDBJ databases">
        <title>Ktedonosporobacter rubrisoli SCAWS-G2.</title>
        <authorList>
            <person name="Huang Y."/>
            <person name="Yan B."/>
        </authorList>
    </citation>
    <scope>NUCLEOTIDE SEQUENCE [LARGE SCALE GENOMIC DNA]</scope>
    <source>
        <strain evidence="1 2">SCAWS-G2</strain>
    </source>
</reference>
<keyword evidence="2" id="KW-1185">Reference proteome</keyword>
<evidence type="ECO:0000313" key="1">
    <source>
        <dbReference type="EMBL" id="QBD79226.1"/>
    </source>
</evidence>
<proteinExistence type="predicted"/>
<accession>A0A4P6JW59</accession>
<name>A0A4P6JW59_KTERU</name>
<organism evidence="1 2">
    <name type="scientific">Ktedonosporobacter rubrisoli</name>
    <dbReference type="NCBI Taxonomy" id="2509675"/>
    <lineage>
        <taxon>Bacteria</taxon>
        <taxon>Bacillati</taxon>
        <taxon>Chloroflexota</taxon>
        <taxon>Ktedonobacteria</taxon>
        <taxon>Ktedonobacterales</taxon>
        <taxon>Ktedonosporobacteraceae</taxon>
        <taxon>Ktedonosporobacter</taxon>
    </lineage>
</organism>
<sequence>MSQQDPKKAIIENLSKASYLSPGDQKILRQHGLLAQAESIHFLKSLYLPPYGLYAVSYKNDAGQQRGGICLVRQDEQGEWQVRSVVHDNEKRQITQEEMQASQPWVLLSGAVGEKPFWAGGSVIDHGFGVTHVLLRGSNGVLLEDSVEENLVLFLADKQMETPIEALLYNHQQTLISTQTIFRRWEK</sequence>
<dbReference type="EMBL" id="CP035758">
    <property type="protein sequence ID" value="QBD79226.1"/>
    <property type="molecule type" value="Genomic_DNA"/>
</dbReference>
<gene>
    <name evidence="1" type="ORF">EPA93_25885</name>
</gene>
<dbReference type="AlphaFoldDB" id="A0A4P6JW59"/>
<dbReference type="OrthoDB" id="155844at2"/>
<dbReference type="RefSeq" id="WP_129890279.1">
    <property type="nucleotide sequence ID" value="NZ_CP035758.1"/>
</dbReference>